<evidence type="ECO:0000313" key="7">
    <source>
        <dbReference type="Proteomes" id="UP000045039"/>
    </source>
</evidence>
<dbReference type="InterPro" id="IPR011010">
    <property type="entry name" value="DNA_brk_join_enz"/>
</dbReference>
<feature type="domain" description="Tyr recombinase" evidence="5">
    <location>
        <begin position="184"/>
        <end position="386"/>
    </location>
</feature>
<dbReference type="InterPro" id="IPR022000">
    <property type="entry name" value="Min27-like_integrase_DNA_bind"/>
</dbReference>
<sequence length="405" mass="45880">MARKPLGMPTGVEVIGNSIRIRFMWNGTRKCETLPYPATQKGIKTASGLRDQVVQTIKLGIMDEAKYAEFFPGSAIAESVSSQIPLFGEHAQLWLDSREIVLGTRKNYKSILNQYWMPHLAVARLDQITPTLLRRIISSIEWTSPGVKRNAMFKLSTILDSAVKDGLIKKNPMAPLEKPRVSKKLVDPFTRDEAERIIQHLYATLGKYSRIYAALYEFLFFTGLRPGEAFALRWDEVDEEARRIHVCRIVIDRGIEERVKTKHERDVLLNERALNALAEAKRIARLKRVASVSEFAVSPFVFPPSKGGLWIKEPSVTIKHFHAALDALSIRRRRQYDTRHTYATMCLMAGMNPAFIAGQLGHSVQMLLSTYAKWLNSASDWSELEKLPTRVKTGTELVQEAEEGA</sequence>
<dbReference type="Pfam" id="PF12167">
    <property type="entry name" value="Arm-DNA-bind_2"/>
    <property type="match status" value="1"/>
</dbReference>
<keyword evidence="2" id="KW-0229">DNA integration</keyword>
<dbReference type="InterPro" id="IPR013762">
    <property type="entry name" value="Integrase-like_cat_sf"/>
</dbReference>
<dbReference type="AlphaFoldDB" id="A0A9P1R5S0"/>
<evidence type="ECO:0000256" key="3">
    <source>
        <dbReference type="ARBA" id="ARBA00023125"/>
    </source>
</evidence>
<evidence type="ECO:0000259" key="5">
    <source>
        <dbReference type="PROSITE" id="PS51898"/>
    </source>
</evidence>
<evidence type="ECO:0000256" key="2">
    <source>
        <dbReference type="ARBA" id="ARBA00022908"/>
    </source>
</evidence>
<dbReference type="GO" id="GO:0006310">
    <property type="term" value="P:DNA recombination"/>
    <property type="evidence" value="ECO:0007669"/>
    <property type="project" value="UniProtKB-KW"/>
</dbReference>
<comment type="similarity">
    <text evidence="1">Belongs to the 'phage' integrase family.</text>
</comment>
<organism evidence="6 7">
    <name type="scientific">Pseudomonas aeruginosa</name>
    <dbReference type="NCBI Taxonomy" id="287"/>
    <lineage>
        <taxon>Bacteria</taxon>
        <taxon>Pseudomonadati</taxon>
        <taxon>Pseudomonadota</taxon>
        <taxon>Gammaproteobacteria</taxon>
        <taxon>Pseudomonadales</taxon>
        <taxon>Pseudomonadaceae</taxon>
        <taxon>Pseudomonas</taxon>
    </lineage>
</organism>
<evidence type="ECO:0000256" key="4">
    <source>
        <dbReference type="ARBA" id="ARBA00023172"/>
    </source>
</evidence>
<dbReference type="Gene3D" id="1.10.150.130">
    <property type="match status" value="1"/>
</dbReference>
<gene>
    <name evidence="6" type="ORF">PAERUG_P19_London_7_VIM_2_05_10_02414</name>
</gene>
<dbReference type="PANTHER" id="PTHR30629">
    <property type="entry name" value="PROPHAGE INTEGRASE"/>
    <property type="match status" value="1"/>
</dbReference>
<dbReference type="Pfam" id="PF00589">
    <property type="entry name" value="Phage_integrase"/>
    <property type="match status" value="1"/>
</dbReference>
<dbReference type="GO" id="GO:0003677">
    <property type="term" value="F:DNA binding"/>
    <property type="evidence" value="ECO:0007669"/>
    <property type="project" value="UniProtKB-KW"/>
</dbReference>
<dbReference type="InterPro" id="IPR050808">
    <property type="entry name" value="Phage_Integrase"/>
</dbReference>
<dbReference type="RefSeq" id="WP_025297371.1">
    <property type="nucleotide sequence ID" value="NZ_CAADQL010000936.1"/>
</dbReference>
<dbReference type="CDD" id="cd01189">
    <property type="entry name" value="INT_ICEBs1_C_like"/>
    <property type="match status" value="1"/>
</dbReference>
<dbReference type="PROSITE" id="PS51898">
    <property type="entry name" value="TYR_RECOMBINASE"/>
    <property type="match status" value="1"/>
</dbReference>
<dbReference type="GO" id="GO:0015074">
    <property type="term" value="P:DNA integration"/>
    <property type="evidence" value="ECO:0007669"/>
    <property type="project" value="UniProtKB-KW"/>
</dbReference>
<name>A0A9P1R5S0_PSEAI</name>
<dbReference type="PANTHER" id="PTHR30629:SF2">
    <property type="entry name" value="PROPHAGE INTEGRASE INTS-RELATED"/>
    <property type="match status" value="1"/>
</dbReference>
<reference evidence="7" key="1">
    <citation type="submission" date="2015-06" db="EMBL/GenBank/DDBJ databases">
        <authorList>
            <person name="Radhakrishnan Rajesh"/>
            <person name="Underwood Anthony"/>
            <person name="Al-Shahib Ali"/>
        </authorList>
    </citation>
    <scope>NUCLEOTIDE SEQUENCE [LARGE SCALE GENOMIC DNA]</scope>
    <source>
        <strain evidence="7">P19_London_7_VIM_2_05_10</strain>
    </source>
</reference>
<keyword evidence="4" id="KW-0233">DNA recombination</keyword>
<dbReference type="Proteomes" id="UP000045039">
    <property type="component" value="Unassembled WGS sequence"/>
</dbReference>
<dbReference type="SUPFAM" id="SSF56349">
    <property type="entry name" value="DNA breaking-rejoining enzymes"/>
    <property type="match status" value="1"/>
</dbReference>
<dbReference type="Gene3D" id="1.10.443.10">
    <property type="entry name" value="Intergrase catalytic core"/>
    <property type="match status" value="1"/>
</dbReference>
<dbReference type="EMBL" id="CVVU01000155">
    <property type="protein sequence ID" value="CRO74694.1"/>
    <property type="molecule type" value="Genomic_DNA"/>
</dbReference>
<dbReference type="InterPro" id="IPR002104">
    <property type="entry name" value="Integrase_catalytic"/>
</dbReference>
<proteinExistence type="inferred from homology"/>
<accession>A0A9P1R5S0</accession>
<evidence type="ECO:0000313" key="6">
    <source>
        <dbReference type="EMBL" id="CRO74694.1"/>
    </source>
</evidence>
<dbReference type="InterPro" id="IPR010998">
    <property type="entry name" value="Integrase_recombinase_N"/>
</dbReference>
<keyword evidence="3" id="KW-0238">DNA-binding</keyword>
<protein>
    <submittedName>
        <fullName evidence="6">Prophage phiRv2 integrase</fullName>
    </submittedName>
</protein>
<comment type="caution">
    <text evidence="6">The sequence shown here is derived from an EMBL/GenBank/DDBJ whole genome shotgun (WGS) entry which is preliminary data.</text>
</comment>
<evidence type="ECO:0000256" key="1">
    <source>
        <dbReference type="ARBA" id="ARBA00008857"/>
    </source>
</evidence>